<sequence>MPLPLPPQMPAMAKELTRRRAAPAGTAEAATATATTTAAAAAATVTGGTRGGRRRCPTLGSSLLGRRLPAQGQRRRGRGPRRPPASCSLQPPLAGWFGLRL</sequence>
<organism evidence="2 3">
    <name type="scientific">Panicum virgatum</name>
    <name type="common">Blackwell switchgrass</name>
    <dbReference type="NCBI Taxonomy" id="38727"/>
    <lineage>
        <taxon>Eukaryota</taxon>
        <taxon>Viridiplantae</taxon>
        <taxon>Streptophyta</taxon>
        <taxon>Embryophyta</taxon>
        <taxon>Tracheophyta</taxon>
        <taxon>Spermatophyta</taxon>
        <taxon>Magnoliopsida</taxon>
        <taxon>Liliopsida</taxon>
        <taxon>Poales</taxon>
        <taxon>Poaceae</taxon>
        <taxon>PACMAD clade</taxon>
        <taxon>Panicoideae</taxon>
        <taxon>Panicodae</taxon>
        <taxon>Paniceae</taxon>
        <taxon>Panicinae</taxon>
        <taxon>Panicum</taxon>
        <taxon>Panicum sect. Hiantes</taxon>
    </lineage>
</organism>
<name>A0A8T0VIR5_PANVG</name>
<feature type="non-terminal residue" evidence="2">
    <location>
        <position position="101"/>
    </location>
</feature>
<protein>
    <submittedName>
        <fullName evidence="2">Uncharacterized protein</fullName>
    </submittedName>
</protein>
<accession>A0A8T0VIR5</accession>
<evidence type="ECO:0000313" key="3">
    <source>
        <dbReference type="Proteomes" id="UP000823388"/>
    </source>
</evidence>
<evidence type="ECO:0000256" key="1">
    <source>
        <dbReference type="SAM" id="MobiDB-lite"/>
    </source>
</evidence>
<dbReference type="Proteomes" id="UP000823388">
    <property type="component" value="Chromosome 2N"/>
</dbReference>
<gene>
    <name evidence="2" type="ORF">PVAP13_2NG111646</name>
</gene>
<keyword evidence="3" id="KW-1185">Reference proteome</keyword>
<proteinExistence type="predicted"/>
<evidence type="ECO:0000313" key="2">
    <source>
        <dbReference type="EMBL" id="KAG2632493.1"/>
    </source>
</evidence>
<reference evidence="2 3" key="1">
    <citation type="submission" date="2020-05" db="EMBL/GenBank/DDBJ databases">
        <title>WGS assembly of Panicum virgatum.</title>
        <authorList>
            <person name="Lovell J.T."/>
            <person name="Jenkins J."/>
            <person name="Shu S."/>
            <person name="Juenger T.E."/>
            <person name="Schmutz J."/>
        </authorList>
    </citation>
    <scope>NUCLEOTIDE SEQUENCE [LARGE SCALE GENOMIC DNA]</scope>
    <source>
        <strain evidence="3">cv. AP13</strain>
    </source>
</reference>
<dbReference type="EMBL" id="CM029040">
    <property type="protein sequence ID" value="KAG2632493.1"/>
    <property type="molecule type" value="Genomic_DNA"/>
</dbReference>
<dbReference type="AlphaFoldDB" id="A0A8T0VIR5"/>
<comment type="caution">
    <text evidence="2">The sequence shown here is derived from an EMBL/GenBank/DDBJ whole genome shotgun (WGS) entry which is preliminary data.</text>
</comment>
<feature type="compositionally biased region" description="Low complexity" evidence="1">
    <location>
        <begin position="22"/>
        <end position="47"/>
    </location>
</feature>
<feature type="region of interest" description="Disordered" evidence="1">
    <location>
        <begin position="1"/>
        <end position="91"/>
    </location>
</feature>